<sequence>MTSRGGLDFQAEPQLALRVIIIHLRVLPPQPLPSALLSFPRAVAANSAVPSCPQALVTKGRFRIFFYHAHDHHRDAPYRGYYFLLPDLLPSVGLAGRNAADCDQSLKESKKKGKTLYGHRDKALWGRREGTHRSAAPELESSPVPKACPACGPLRVFRMTFVYPFCERTAAGEFRKAESPNPGRGPLQLALRHARPGCACPRPARCPGNPSCFTSLPSGADAIGGR</sequence>
<protein>
    <submittedName>
        <fullName evidence="2">Uncharacterized protein LOC109379506</fullName>
    </submittedName>
</protein>
<dbReference type="AlphaFoldDB" id="A0A8B7QUY9"/>
<organism evidence="1 2">
    <name type="scientific">Hipposideros armiger</name>
    <name type="common">Great Himalayan leaf-nosed bat</name>
    <dbReference type="NCBI Taxonomy" id="186990"/>
    <lineage>
        <taxon>Eukaryota</taxon>
        <taxon>Metazoa</taxon>
        <taxon>Chordata</taxon>
        <taxon>Craniata</taxon>
        <taxon>Vertebrata</taxon>
        <taxon>Euteleostomi</taxon>
        <taxon>Mammalia</taxon>
        <taxon>Eutheria</taxon>
        <taxon>Laurasiatheria</taxon>
        <taxon>Chiroptera</taxon>
        <taxon>Yinpterochiroptera</taxon>
        <taxon>Rhinolophoidea</taxon>
        <taxon>Hipposideridae</taxon>
        <taxon>Hipposideros</taxon>
    </lineage>
</organism>
<reference evidence="2" key="1">
    <citation type="submission" date="2025-08" db="UniProtKB">
        <authorList>
            <consortium name="RefSeq"/>
        </authorList>
    </citation>
    <scope>IDENTIFICATION</scope>
    <source>
        <tissue evidence="2">Muscle</tissue>
    </source>
</reference>
<keyword evidence="1" id="KW-1185">Reference proteome</keyword>
<dbReference type="Proteomes" id="UP000694851">
    <property type="component" value="Unplaced"/>
</dbReference>
<proteinExistence type="predicted"/>
<dbReference type="RefSeq" id="XP_019491660.1">
    <property type="nucleotide sequence ID" value="XM_019636115.1"/>
</dbReference>
<dbReference type="KEGG" id="hai:109379506"/>
<evidence type="ECO:0000313" key="2">
    <source>
        <dbReference type="RefSeq" id="XP_019491660.1"/>
    </source>
</evidence>
<evidence type="ECO:0000313" key="1">
    <source>
        <dbReference type="Proteomes" id="UP000694851"/>
    </source>
</evidence>
<gene>
    <name evidence="2" type="primary">LOC109379506</name>
</gene>
<dbReference type="GeneID" id="109379506"/>
<dbReference type="OrthoDB" id="9809745at2759"/>
<name>A0A8B7QUY9_HIPAR</name>
<accession>A0A8B7QUY9</accession>